<dbReference type="AlphaFoldDB" id="A0A381X0U9"/>
<proteinExistence type="predicted"/>
<evidence type="ECO:0000313" key="1">
    <source>
        <dbReference type="EMBL" id="SVA58330.1"/>
    </source>
</evidence>
<name>A0A381X0U9_9ZZZZ</name>
<protein>
    <submittedName>
        <fullName evidence="1">Uncharacterized protein</fullName>
    </submittedName>
</protein>
<gene>
    <name evidence="1" type="ORF">METZ01_LOCUS111184</name>
</gene>
<sequence length="50" mass="6037">MSSVNLRENVEKTLAIKEFKRDYSLMAKFFFILDPDGYKNEVLQRFGRYQ</sequence>
<accession>A0A381X0U9</accession>
<reference evidence="1" key="1">
    <citation type="submission" date="2018-05" db="EMBL/GenBank/DDBJ databases">
        <authorList>
            <person name="Lanie J.A."/>
            <person name="Ng W.-L."/>
            <person name="Kazmierczak K.M."/>
            <person name="Andrzejewski T.M."/>
            <person name="Davidsen T.M."/>
            <person name="Wayne K.J."/>
            <person name="Tettelin H."/>
            <person name="Glass J.I."/>
            <person name="Rusch D."/>
            <person name="Podicherti R."/>
            <person name="Tsui H.-C.T."/>
            <person name="Winkler M.E."/>
        </authorList>
    </citation>
    <scope>NUCLEOTIDE SEQUENCE</scope>
</reference>
<dbReference type="EMBL" id="UINC01013514">
    <property type="protein sequence ID" value="SVA58330.1"/>
    <property type="molecule type" value="Genomic_DNA"/>
</dbReference>
<organism evidence="1">
    <name type="scientific">marine metagenome</name>
    <dbReference type="NCBI Taxonomy" id="408172"/>
    <lineage>
        <taxon>unclassified sequences</taxon>
        <taxon>metagenomes</taxon>
        <taxon>ecological metagenomes</taxon>
    </lineage>
</organism>